<evidence type="ECO:0000313" key="2">
    <source>
        <dbReference type="Proteomes" id="UP001163828"/>
    </source>
</evidence>
<name>A0ABQ8Q6H7_9AGAR</name>
<protein>
    <submittedName>
        <fullName evidence="1">Uncharacterized protein</fullName>
    </submittedName>
</protein>
<reference evidence="1" key="1">
    <citation type="submission" date="2022-08" db="EMBL/GenBank/DDBJ databases">
        <authorList>
            <consortium name="DOE Joint Genome Institute"/>
            <person name="Min B."/>
            <person name="Riley R."/>
            <person name="Sierra-Patev S."/>
            <person name="Naranjo-Ortiz M."/>
            <person name="Looney B."/>
            <person name="Konkel Z."/>
            <person name="Slot J.C."/>
            <person name="Sakamoto Y."/>
            <person name="Steenwyk J.L."/>
            <person name="Rokas A."/>
            <person name="Carro J."/>
            <person name="Camarero S."/>
            <person name="Ferreira P."/>
            <person name="Molpeceres G."/>
            <person name="Ruiz-Duenas F.J."/>
            <person name="Serrano A."/>
            <person name="Henrissat B."/>
            <person name="Drula E."/>
            <person name="Hughes K.W."/>
            <person name="Mata J.L."/>
            <person name="Ishikawa N.K."/>
            <person name="Vargas-Isla R."/>
            <person name="Ushijima S."/>
            <person name="Smith C.A."/>
            <person name="Ahrendt S."/>
            <person name="Andreopoulos W."/>
            <person name="He G."/>
            <person name="Labutti K."/>
            <person name="Lipzen A."/>
            <person name="Ng V."/>
            <person name="Sandor L."/>
            <person name="Barry K."/>
            <person name="Martinez A.T."/>
            <person name="Xiao Y."/>
            <person name="Gibbons J.G."/>
            <person name="Terashima K."/>
            <person name="Hibbett D.S."/>
            <person name="Grigoriev I.V."/>
        </authorList>
    </citation>
    <scope>NUCLEOTIDE SEQUENCE</scope>
    <source>
        <strain evidence="1">TFB10827</strain>
    </source>
</reference>
<gene>
    <name evidence="1" type="ORF">F5050DRAFT_1809929</name>
</gene>
<organism evidence="1 2">
    <name type="scientific">Lentinula boryana</name>
    <dbReference type="NCBI Taxonomy" id="40481"/>
    <lineage>
        <taxon>Eukaryota</taxon>
        <taxon>Fungi</taxon>
        <taxon>Dikarya</taxon>
        <taxon>Basidiomycota</taxon>
        <taxon>Agaricomycotina</taxon>
        <taxon>Agaricomycetes</taxon>
        <taxon>Agaricomycetidae</taxon>
        <taxon>Agaricales</taxon>
        <taxon>Marasmiineae</taxon>
        <taxon>Omphalotaceae</taxon>
        <taxon>Lentinula</taxon>
    </lineage>
</organism>
<proteinExistence type="predicted"/>
<accession>A0ABQ8Q6H7</accession>
<keyword evidence="2" id="KW-1185">Reference proteome</keyword>
<sequence length="116" mass="13238">MWEVKKGGPKTASCIGMHWKKIKGIFEAILAVKQKRYVGASGWNHDDADGFGVTDTNREEWNSFVKAHPIFKPFITKSWEFLMTLRKFFLLFQQGIIVRNTSRIRIGTGNASFGIT</sequence>
<comment type="caution">
    <text evidence="1">The sequence shown here is derived from an EMBL/GenBank/DDBJ whole genome shotgun (WGS) entry which is preliminary data.</text>
</comment>
<dbReference type="Proteomes" id="UP001163828">
    <property type="component" value="Unassembled WGS sequence"/>
</dbReference>
<evidence type="ECO:0000313" key="1">
    <source>
        <dbReference type="EMBL" id="KAJ3994083.1"/>
    </source>
</evidence>
<dbReference type="EMBL" id="MU790724">
    <property type="protein sequence ID" value="KAJ3994083.1"/>
    <property type="molecule type" value="Genomic_DNA"/>
</dbReference>